<dbReference type="NCBIfam" id="TIGR02771">
    <property type="entry name" value="TraF_Ti"/>
    <property type="match status" value="1"/>
</dbReference>
<dbReference type="RefSeq" id="WP_058483938.1">
    <property type="nucleotide sequence ID" value="NZ_CAAAII010000004.1"/>
</dbReference>
<gene>
    <name evidence="8" type="primary">traF_2</name>
    <name evidence="8" type="ORF">Lspi_2021</name>
</gene>
<evidence type="ECO:0000256" key="6">
    <source>
        <dbReference type="SAM" id="Phobius"/>
    </source>
</evidence>
<evidence type="ECO:0000256" key="5">
    <source>
        <dbReference type="ARBA" id="ARBA00022971"/>
    </source>
</evidence>
<comment type="subcellular location">
    <subcellularLocation>
        <location evidence="1">Periplasm</location>
    </subcellularLocation>
</comment>
<evidence type="ECO:0000256" key="2">
    <source>
        <dbReference type="ARBA" id="ARBA00005849"/>
    </source>
</evidence>
<keyword evidence="3" id="KW-0732">Signal</keyword>
<evidence type="ECO:0000256" key="1">
    <source>
        <dbReference type="ARBA" id="ARBA00004418"/>
    </source>
</evidence>
<dbReference type="PATRIC" id="fig|452.5.peg.2226"/>
<dbReference type="GO" id="GO:0006465">
    <property type="term" value="P:signal peptide processing"/>
    <property type="evidence" value="ECO:0007669"/>
    <property type="project" value="InterPro"/>
</dbReference>
<name>A0A0W0YZA3_LEGSP</name>
<keyword evidence="5" id="KW-0184">Conjugation</keyword>
<protein>
    <submittedName>
        <fullName evidence="8">Conjugal transfer peptidase TraF</fullName>
    </submittedName>
</protein>
<dbReference type="EMBL" id="LNYX01000030">
    <property type="protein sequence ID" value="KTD62171.1"/>
    <property type="molecule type" value="Genomic_DNA"/>
</dbReference>
<keyword evidence="9" id="KW-1185">Reference proteome</keyword>
<organism evidence="8 9">
    <name type="scientific">Legionella spiritensis</name>
    <dbReference type="NCBI Taxonomy" id="452"/>
    <lineage>
        <taxon>Bacteria</taxon>
        <taxon>Pseudomonadati</taxon>
        <taxon>Pseudomonadota</taxon>
        <taxon>Gammaproteobacteria</taxon>
        <taxon>Legionellales</taxon>
        <taxon>Legionellaceae</taxon>
        <taxon>Legionella</taxon>
    </lineage>
</organism>
<evidence type="ECO:0000256" key="3">
    <source>
        <dbReference type="ARBA" id="ARBA00022729"/>
    </source>
</evidence>
<feature type="transmembrane region" description="Helical" evidence="6">
    <location>
        <begin position="6"/>
        <end position="27"/>
    </location>
</feature>
<feature type="domain" description="Peptidase S26" evidence="7">
    <location>
        <begin position="7"/>
        <end position="169"/>
    </location>
</feature>
<evidence type="ECO:0000313" key="8">
    <source>
        <dbReference type="EMBL" id="KTD62171.1"/>
    </source>
</evidence>
<keyword evidence="6" id="KW-0812">Transmembrane</keyword>
<keyword evidence="6" id="KW-0472">Membrane</keyword>
<dbReference type="STRING" id="452.Lspi_2021"/>
<evidence type="ECO:0000313" key="9">
    <source>
        <dbReference type="Proteomes" id="UP000054877"/>
    </source>
</evidence>
<proteinExistence type="inferred from homology"/>
<keyword evidence="4" id="KW-0574">Periplasm</keyword>
<reference evidence="8 9" key="1">
    <citation type="submission" date="2015-11" db="EMBL/GenBank/DDBJ databases">
        <title>Genomic analysis of 38 Legionella species identifies large and diverse effector repertoires.</title>
        <authorList>
            <person name="Burstein D."/>
            <person name="Amaro F."/>
            <person name="Zusman T."/>
            <person name="Lifshitz Z."/>
            <person name="Cohen O."/>
            <person name="Gilbert J.A."/>
            <person name="Pupko T."/>
            <person name="Shuman H.A."/>
            <person name="Segal G."/>
        </authorList>
    </citation>
    <scope>NUCLEOTIDE SEQUENCE [LARGE SCALE GENOMIC DNA]</scope>
    <source>
        <strain evidence="8 9">Mt.St.Helens-9</strain>
    </source>
</reference>
<dbReference type="Pfam" id="PF10502">
    <property type="entry name" value="Peptidase_S26"/>
    <property type="match status" value="1"/>
</dbReference>
<sequence>MKQLTIWAAVFMLSIFVLSVLLVFLGFRINTTDSIPIGVYRMTAYKNLKNAYVIFCPDDRPVFQQALVRGYINSGFCPDSYGYLMKKVVATTGDNIAVNSKGVFVNDRLIPYSKPQLKDALNRSLPQWQAKNYQLNDDEVMAMTDQSQWSFDGRYYGPIKSGQIKGMLTPIWVYPKQEKIHES</sequence>
<dbReference type="GO" id="GO:0004252">
    <property type="term" value="F:serine-type endopeptidase activity"/>
    <property type="evidence" value="ECO:0007669"/>
    <property type="project" value="InterPro"/>
</dbReference>
<dbReference type="InterPro" id="IPR036286">
    <property type="entry name" value="LexA/Signal_pep-like_sf"/>
</dbReference>
<comment type="caution">
    <text evidence="8">The sequence shown here is derived from an EMBL/GenBank/DDBJ whole genome shotgun (WGS) entry which is preliminary data.</text>
</comment>
<dbReference type="SUPFAM" id="SSF51306">
    <property type="entry name" value="LexA/Signal peptidase"/>
    <property type="match status" value="1"/>
</dbReference>
<dbReference type="InterPro" id="IPR014139">
    <property type="entry name" value="Peptidase_S26C_TraF"/>
</dbReference>
<dbReference type="GO" id="GO:0042597">
    <property type="term" value="C:periplasmic space"/>
    <property type="evidence" value="ECO:0007669"/>
    <property type="project" value="UniProtKB-SubCell"/>
</dbReference>
<keyword evidence="6" id="KW-1133">Transmembrane helix</keyword>
<dbReference type="Gene3D" id="2.10.109.10">
    <property type="entry name" value="Umud Fragment, subunit A"/>
    <property type="match status" value="1"/>
</dbReference>
<dbReference type="Proteomes" id="UP000054877">
    <property type="component" value="Unassembled WGS sequence"/>
</dbReference>
<dbReference type="AlphaFoldDB" id="A0A0W0YZA3"/>
<dbReference type="NCBIfam" id="NF010459">
    <property type="entry name" value="PRK13884.1"/>
    <property type="match status" value="1"/>
</dbReference>
<dbReference type="InterPro" id="IPR019533">
    <property type="entry name" value="Peptidase_S26"/>
</dbReference>
<comment type="similarity">
    <text evidence="2">Belongs to the peptidase S26C family.</text>
</comment>
<evidence type="ECO:0000256" key="4">
    <source>
        <dbReference type="ARBA" id="ARBA00022764"/>
    </source>
</evidence>
<dbReference type="OrthoDB" id="5360818at2"/>
<evidence type="ECO:0000259" key="7">
    <source>
        <dbReference type="Pfam" id="PF10502"/>
    </source>
</evidence>
<accession>A0A0W0YZA3</accession>